<name>A0A4R7PYB5_9FLAO</name>
<feature type="transmembrane region" description="Helical" evidence="1">
    <location>
        <begin position="12"/>
        <end position="34"/>
    </location>
</feature>
<dbReference type="AlphaFoldDB" id="A0A4R7PYB5"/>
<sequence length="160" mass="18847">MRTNNAKVKNIIVSVYFVLIVLAIVLATVFRAFSHLTTNPFLTFIILLLGFLLLFFSVHAISKYFEYDSDGIKVVVINKGLLLSDHFNYREYKVEFHKDQLVAFKFRNYVIYKSLTLYIKNSKGHVKKERFNVTLLTKRKRRYIRQSLSKMVKNNSKPTQ</sequence>
<keyword evidence="1" id="KW-1133">Transmembrane helix</keyword>
<comment type="caution">
    <text evidence="2">The sequence shown here is derived from an EMBL/GenBank/DDBJ whole genome shotgun (WGS) entry which is preliminary data.</text>
</comment>
<organism evidence="2 3">
    <name type="scientific">Gelidibacter sediminis</name>
    <dbReference type="NCBI Taxonomy" id="1608710"/>
    <lineage>
        <taxon>Bacteria</taxon>
        <taxon>Pseudomonadati</taxon>
        <taxon>Bacteroidota</taxon>
        <taxon>Flavobacteriia</taxon>
        <taxon>Flavobacteriales</taxon>
        <taxon>Flavobacteriaceae</taxon>
        <taxon>Gelidibacter</taxon>
    </lineage>
</organism>
<gene>
    <name evidence="2" type="ORF">BXY82_2026</name>
</gene>
<evidence type="ECO:0000313" key="3">
    <source>
        <dbReference type="Proteomes" id="UP000294689"/>
    </source>
</evidence>
<keyword evidence="1" id="KW-0472">Membrane</keyword>
<dbReference type="OrthoDB" id="1452926at2"/>
<feature type="transmembrane region" description="Helical" evidence="1">
    <location>
        <begin position="40"/>
        <end position="61"/>
    </location>
</feature>
<proteinExistence type="predicted"/>
<reference evidence="2 3" key="1">
    <citation type="submission" date="2019-03" db="EMBL/GenBank/DDBJ databases">
        <title>Genomic Encyclopedia of Archaeal and Bacterial Type Strains, Phase II (KMG-II): from individual species to whole genera.</title>
        <authorList>
            <person name="Goeker M."/>
        </authorList>
    </citation>
    <scope>NUCLEOTIDE SEQUENCE [LARGE SCALE GENOMIC DNA]</scope>
    <source>
        <strain evidence="2 3">DSM 28135</strain>
    </source>
</reference>
<dbReference type="RefSeq" id="WP_133758033.1">
    <property type="nucleotide sequence ID" value="NZ_SOBW01000008.1"/>
</dbReference>
<evidence type="ECO:0008006" key="4">
    <source>
        <dbReference type="Google" id="ProtNLM"/>
    </source>
</evidence>
<accession>A0A4R7PYB5</accession>
<dbReference type="EMBL" id="SOBW01000008">
    <property type="protein sequence ID" value="TDU39987.1"/>
    <property type="molecule type" value="Genomic_DNA"/>
</dbReference>
<keyword evidence="1" id="KW-0812">Transmembrane</keyword>
<evidence type="ECO:0000256" key="1">
    <source>
        <dbReference type="SAM" id="Phobius"/>
    </source>
</evidence>
<protein>
    <recommendedName>
        <fullName evidence="4">PH (Pleckstrin Homology) domain-containing protein</fullName>
    </recommendedName>
</protein>
<dbReference type="Proteomes" id="UP000294689">
    <property type="component" value="Unassembled WGS sequence"/>
</dbReference>
<evidence type="ECO:0000313" key="2">
    <source>
        <dbReference type="EMBL" id="TDU39987.1"/>
    </source>
</evidence>
<keyword evidence="3" id="KW-1185">Reference proteome</keyword>